<name>A0ABV7CC96_9GAMM</name>
<proteinExistence type="predicted"/>
<feature type="coiled-coil region" evidence="1">
    <location>
        <begin position="191"/>
        <end position="246"/>
    </location>
</feature>
<dbReference type="EMBL" id="JBHRSD010000001">
    <property type="protein sequence ID" value="MFC3031014.1"/>
    <property type="molecule type" value="Genomic_DNA"/>
</dbReference>
<reference evidence="4" key="1">
    <citation type="journal article" date="2019" name="Int. J. Syst. Evol. Microbiol.">
        <title>The Global Catalogue of Microorganisms (GCM) 10K type strain sequencing project: providing services to taxonomists for standard genome sequencing and annotation.</title>
        <authorList>
            <consortium name="The Broad Institute Genomics Platform"/>
            <consortium name="The Broad Institute Genome Sequencing Center for Infectious Disease"/>
            <person name="Wu L."/>
            <person name="Ma J."/>
        </authorList>
    </citation>
    <scope>NUCLEOTIDE SEQUENCE [LARGE SCALE GENOMIC DNA]</scope>
    <source>
        <strain evidence="4">KCTC 42730</strain>
    </source>
</reference>
<evidence type="ECO:0000313" key="4">
    <source>
        <dbReference type="Proteomes" id="UP001595453"/>
    </source>
</evidence>
<sequence>MDKRIEPELLSITPDLDQVEDFKRSQTKSNIQAPPSEPSTTVKAAPAKSSAATWLSAVAIIALAAGGFGLYQQNLATQAQLKASEQRIAELERALSATGEEMGESAGAIQAKLSAVATRTDELWTQMDNLWASAWRRNQAEIKELKEQSDKFANSQTKQLADMASSNKTLSQTQTELGLKVSLLQEQLQATTTLKSQLAALNNDLDKLKSQSQSRDAKQIEIGATMAQLEMTQTALTERLERLEKSLVSAAKTPPNPN</sequence>
<evidence type="ECO:0000313" key="3">
    <source>
        <dbReference type="EMBL" id="MFC3031014.1"/>
    </source>
</evidence>
<keyword evidence="4" id="KW-1185">Reference proteome</keyword>
<gene>
    <name evidence="3" type="ORF">ACFOEE_00515</name>
</gene>
<evidence type="ECO:0000256" key="2">
    <source>
        <dbReference type="SAM" id="MobiDB-lite"/>
    </source>
</evidence>
<accession>A0ABV7CC96</accession>
<feature type="compositionally biased region" description="Polar residues" evidence="2">
    <location>
        <begin position="27"/>
        <end position="42"/>
    </location>
</feature>
<feature type="region of interest" description="Disordered" evidence="2">
    <location>
        <begin position="22"/>
        <end position="42"/>
    </location>
</feature>
<keyword evidence="1" id="KW-0175">Coiled coil</keyword>
<feature type="coiled-coil region" evidence="1">
    <location>
        <begin position="74"/>
        <end position="101"/>
    </location>
</feature>
<dbReference type="RefSeq" id="WP_377119827.1">
    <property type="nucleotide sequence ID" value="NZ_JBHRSD010000001.1"/>
</dbReference>
<dbReference type="Proteomes" id="UP001595453">
    <property type="component" value="Unassembled WGS sequence"/>
</dbReference>
<evidence type="ECO:0000256" key="1">
    <source>
        <dbReference type="SAM" id="Coils"/>
    </source>
</evidence>
<protein>
    <submittedName>
        <fullName evidence="3">Uncharacterized protein</fullName>
    </submittedName>
</protein>
<organism evidence="3 4">
    <name type="scientific">Pseudoalteromonas fenneropenaei</name>
    <dbReference type="NCBI Taxonomy" id="1737459"/>
    <lineage>
        <taxon>Bacteria</taxon>
        <taxon>Pseudomonadati</taxon>
        <taxon>Pseudomonadota</taxon>
        <taxon>Gammaproteobacteria</taxon>
        <taxon>Alteromonadales</taxon>
        <taxon>Pseudoalteromonadaceae</taxon>
        <taxon>Pseudoalteromonas</taxon>
    </lineage>
</organism>
<comment type="caution">
    <text evidence="3">The sequence shown here is derived from an EMBL/GenBank/DDBJ whole genome shotgun (WGS) entry which is preliminary data.</text>
</comment>